<gene>
    <name evidence="2" type="ORF">NLS_LOCUS8744</name>
</gene>
<name>A0A3P6TSR5_LITSI</name>
<reference evidence="2 3" key="1">
    <citation type="submission" date="2018-08" db="EMBL/GenBank/DDBJ databases">
        <authorList>
            <person name="Laetsch R D."/>
            <person name="Stevens L."/>
            <person name="Kumar S."/>
            <person name="Blaxter L. M."/>
        </authorList>
    </citation>
    <scope>NUCLEOTIDE SEQUENCE [LARGE SCALE GENOMIC DNA]</scope>
</reference>
<organism evidence="2 3">
    <name type="scientific">Litomosoides sigmodontis</name>
    <name type="common">Filarial nematode worm</name>
    <dbReference type="NCBI Taxonomy" id="42156"/>
    <lineage>
        <taxon>Eukaryota</taxon>
        <taxon>Metazoa</taxon>
        <taxon>Ecdysozoa</taxon>
        <taxon>Nematoda</taxon>
        <taxon>Chromadorea</taxon>
        <taxon>Rhabditida</taxon>
        <taxon>Spirurina</taxon>
        <taxon>Spiruromorpha</taxon>
        <taxon>Filarioidea</taxon>
        <taxon>Onchocercidae</taxon>
        <taxon>Litomosoides</taxon>
    </lineage>
</organism>
<dbReference type="Proteomes" id="UP000277928">
    <property type="component" value="Unassembled WGS sequence"/>
</dbReference>
<protein>
    <submittedName>
        <fullName evidence="2">Uncharacterized protein</fullName>
    </submittedName>
</protein>
<dbReference type="AlphaFoldDB" id="A0A3P6TSR5"/>
<evidence type="ECO:0000313" key="3">
    <source>
        <dbReference type="Proteomes" id="UP000277928"/>
    </source>
</evidence>
<dbReference type="OMA" id="VSSKQYT"/>
<evidence type="ECO:0000256" key="1">
    <source>
        <dbReference type="SAM" id="MobiDB-lite"/>
    </source>
</evidence>
<proteinExistence type="predicted"/>
<dbReference type="OrthoDB" id="5833144at2759"/>
<sequence length="231" mass="26119">MLFRKKPNVAAKRRSVKTVTSTELPDSVSSSKNTWYSNAREINSKCKQLSKQLVDYRPITPIPSFDVLPASIPRIVINKAITNAFPPRTHYNTTSAFHEHSPRSDDSCGFFSHSTHSDSGDTMPSGSALPRATTSELMIPLKKLTKESRLISVHDGRPVSPYIKTVAYVPKYSSQECLLNTYNRNYHYNNRYPKQVTYEDERYSSKANITSRNGSSCDSCSFFVENPLYTD</sequence>
<feature type="region of interest" description="Disordered" evidence="1">
    <location>
        <begin position="108"/>
        <end position="129"/>
    </location>
</feature>
<dbReference type="EMBL" id="UYRX01001182">
    <property type="protein sequence ID" value="VDK88587.1"/>
    <property type="molecule type" value="Genomic_DNA"/>
</dbReference>
<evidence type="ECO:0000313" key="2">
    <source>
        <dbReference type="EMBL" id="VDK88587.1"/>
    </source>
</evidence>
<keyword evidence="3" id="KW-1185">Reference proteome</keyword>
<accession>A0A3P6TSR5</accession>